<evidence type="ECO:0000256" key="2">
    <source>
        <dbReference type="ARBA" id="ARBA00022448"/>
    </source>
</evidence>
<dbReference type="Gene3D" id="1.20.1560.10">
    <property type="entry name" value="ABC transporter type 1, transmembrane domain"/>
    <property type="match status" value="1"/>
</dbReference>
<evidence type="ECO:0000313" key="13">
    <source>
        <dbReference type="Proteomes" id="UP000649604"/>
    </source>
</evidence>
<dbReference type="NCBIfam" id="TIGR03797">
    <property type="entry name" value="NHLM_micro_ABC2"/>
    <property type="match status" value="1"/>
</dbReference>
<dbReference type="InterPro" id="IPR017871">
    <property type="entry name" value="ABC_transporter-like_CS"/>
</dbReference>
<dbReference type="InterPro" id="IPR027417">
    <property type="entry name" value="P-loop_NTPase"/>
</dbReference>
<dbReference type="GO" id="GO:0016887">
    <property type="term" value="F:ATP hydrolysis activity"/>
    <property type="evidence" value="ECO:0007669"/>
    <property type="project" value="InterPro"/>
</dbReference>
<proteinExistence type="predicted"/>
<dbReference type="SUPFAM" id="SSF52540">
    <property type="entry name" value="P-loop containing nucleoside triphosphate hydrolases"/>
    <property type="match status" value="1"/>
</dbReference>
<feature type="transmembrane region" description="Helical" evidence="9">
    <location>
        <begin position="526"/>
        <end position="543"/>
    </location>
</feature>
<dbReference type="AlphaFoldDB" id="A0A9D5JYK7"/>
<comment type="subcellular location">
    <subcellularLocation>
        <location evidence="1">Cell membrane</location>
        <topology evidence="1">Multi-pass membrane protein</topology>
    </subcellularLocation>
</comment>
<evidence type="ECO:0000256" key="5">
    <source>
        <dbReference type="ARBA" id="ARBA00022741"/>
    </source>
</evidence>
<dbReference type="GO" id="GO:0034040">
    <property type="term" value="F:ATPase-coupled lipid transmembrane transporter activity"/>
    <property type="evidence" value="ECO:0007669"/>
    <property type="project" value="TreeGrafter"/>
</dbReference>
<dbReference type="InterPro" id="IPR011527">
    <property type="entry name" value="ABC1_TM_dom"/>
</dbReference>
<dbReference type="Pfam" id="PF00664">
    <property type="entry name" value="ABC_membrane"/>
    <property type="match status" value="1"/>
</dbReference>
<evidence type="ECO:0000256" key="8">
    <source>
        <dbReference type="ARBA" id="ARBA00023136"/>
    </source>
</evidence>
<dbReference type="InterPro" id="IPR036640">
    <property type="entry name" value="ABC1_TM_sf"/>
</dbReference>
<dbReference type="Pfam" id="PF00005">
    <property type="entry name" value="ABC_tran"/>
    <property type="match status" value="1"/>
</dbReference>
<evidence type="ECO:0000256" key="6">
    <source>
        <dbReference type="ARBA" id="ARBA00022840"/>
    </source>
</evidence>
<evidence type="ECO:0000313" key="12">
    <source>
        <dbReference type="EMBL" id="MBD3326405.1"/>
    </source>
</evidence>
<keyword evidence="8 9" id="KW-0472">Membrane</keyword>
<dbReference type="SUPFAM" id="SSF90123">
    <property type="entry name" value="ABC transporter transmembrane region"/>
    <property type="match status" value="1"/>
</dbReference>
<feature type="domain" description="ABC transporter" evidence="10">
    <location>
        <begin position="806"/>
        <end position="1040"/>
    </location>
</feature>
<accession>A0A9D5JYK7</accession>
<dbReference type="SMART" id="SM00382">
    <property type="entry name" value="AAA"/>
    <property type="match status" value="1"/>
</dbReference>
<dbReference type="InterPro" id="IPR039421">
    <property type="entry name" value="Type_1_exporter"/>
</dbReference>
<keyword evidence="7 9" id="KW-1133">Transmembrane helix</keyword>
<evidence type="ECO:0000256" key="4">
    <source>
        <dbReference type="ARBA" id="ARBA00022692"/>
    </source>
</evidence>
<protein>
    <submittedName>
        <fullName evidence="12">NHLP bacteriocin export ABC transporter permease/ATPase subunit</fullName>
    </submittedName>
</protein>
<dbReference type="PROSITE" id="PS50929">
    <property type="entry name" value="ABC_TM1F"/>
    <property type="match status" value="1"/>
</dbReference>
<dbReference type="Proteomes" id="UP000649604">
    <property type="component" value="Unassembled WGS sequence"/>
</dbReference>
<keyword evidence="3" id="KW-1003">Cell membrane</keyword>
<evidence type="ECO:0000256" key="9">
    <source>
        <dbReference type="SAM" id="Phobius"/>
    </source>
</evidence>
<evidence type="ECO:0000259" key="10">
    <source>
        <dbReference type="PROSITE" id="PS50893"/>
    </source>
</evidence>
<dbReference type="EMBL" id="WJJP01000574">
    <property type="protein sequence ID" value="MBD3326405.1"/>
    <property type="molecule type" value="Genomic_DNA"/>
</dbReference>
<dbReference type="GO" id="GO:0005524">
    <property type="term" value="F:ATP binding"/>
    <property type="evidence" value="ECO:0007669"/>
    <property type="project" value="UniProtKB-KW"/>
</dbReference>
<gene>
    <name evidence="12" type="ORF">GF339_17605</name>
</gene>
<evidence type="ECO:0000259" key="11">
    <source>
        <dbReference type="PROSITE" id="PS50929"/>
    </source>
</evidence>
<feature type="transmembrane region" description="Helical" evidence="9">
    <location>
        <begin position="711"/>
        <end position="732"/>
    </location>
</feature>
<dbReference type="FunFam" id="3.40.50.300:FF:000299">
    <property type="entry name" value="ABC transporter ATP-binding protein/permease"/>
    <property type="match status" value="1"/>
</dbReference>
<dbReference type="PANTHER" id="PTHR24221">
    <property type="entry name" value="ATP-BINDING CASSETTE SUB-FAMILY B"/>
    <property type="match status" value="1"/>
</dbReference>
<keyword evidence="4 9" id="KW-0812">Transmembrane</keyword>
<keyword evidence="2" id="KW-0813">Transport</keyword>
<dbReference type="InterPro" id="IPR003439">
    <property type="entry name" value="ABC_transporter-like_ATP-bd"/>
</dbReference>
<feature type="transmembrane region" description="Helical" evidence="9">
    <location>
        <begin position="489"/>
        <end position="514"/>
    </location>
</feature>
<reference evidence="12" key="1">
    <citation type="submission" date="2019-11" db="EMBL/GenBank/DDBJ databases">
        <title>Microbial mats filling the niche in hypersaline microbial mats.</title>
        <authorList>
            <person name="Wong H.L."/>
            <person name="Macleod F.I."/>
            <person name="White R.A. III"/>
            <person name="Burns B.P."/>
        </authorList>
    </citation>
    <scope>NUCLEOTIDE SEQUENCE</scope>
    <source>
        <strain evidence="12">Rbin_158</strain>
    </source>
</reference>
<sequence>MVTLICPHCGAKYQLDDAKLARFTKFRCTQCQYVSPLQENILPEPPAEAEESFPSEAEDEFARAEQMLEQLEEEQDIETIFKNEGDLIPVQVNKPLSMNTDESVWLVNTGLIDIFSVDLEQGQPIGPRRHLIRLEPGRLFCGIDSERHDKHTALIAVGSVDTSILQLERTRLHELAQQYEFSAIGISDLIDQWIGAVLETFKTEMIPKDCQILPEDEDTLELKGQMSYKPQKGVVWIMHQEGGSQFMGNAVFPEIRGEMYFPVSQRTWLSTLEPTTLTYAPTLNLVEKPLFWQAFEHFHLFLIESLIRISELEVQAETERLKRKAEDERLSFSNALGYLLSVVKKEKDFLTEDTADPLLSACRVVGNALNIKIRPHPDAQKGRNTLEDILRASRVKKREVLLRDNWWQQDSGPLLGYIEEDKRPVALIPKSSRSYILFDPVKKTRTKVTAKVADTLEGKAYAFYVPFPDHVLTWKDLLKLGVQDIKGDIGMVVLMGISGALLGLLTPVIIGIIFDTIIPGALLNQLYTVGVILLICAITSVVFDITKSMAMLRVEGKTDYRLQAALWDRLLALPIPFFRDYTAGDLAVRSLGINTIRQILAGVTIQSMLTAIFSVVYLGLLVYYDWFLALIALGISLLSVLVTSGLGYLFVYYQKPLNEIEGKLSGMILQLITGISKLRISGTEDRGFAVWANEFGKQRTFSLKARKVQNILATVNAIIPVCASMLFYYFVLAKILDPEKQGLSTGNLLAFLAAYGTFQGNLLQMSGALLNTLSIIPYYKRLKPILAARPEVDATRTHPGELSGDIEVTQVYFRYHPDGPLILDNVSLNIASGEFVAIVGGSGSGKSTLMRLLLGFESPETGTIYYDGQDLSKVDVLEVRRQIGVVLQNAQIMSGSIYENIVGAGAAGLTIADAWRAARMAGCDKDILDMPMGMHTMLPPGGGTLSGGQRQRIIIARAIIRKPRILFFDEATSALDNKTQAIVSDSIEQLQSTRIVIAHRLSTIMNADRIYVMEKGRLVQSGSYEELMNQEGLFAELAKRQLA</sequence>
<feature type="transmembrane region" description="Helical" evidence="9">
    <location>
        <begin position="752"/>
        <end position="779"/>
    </location>
</feature>
<feature type="transmembrane region" description="Helical" evidence="9">
    <location>
        <begin position="626"/>
        <end position="653"/>
    </location>
</feature>
<dbReference type="Gene3D" id="3.40.50.300">
    <property type="entry name" value="P-loop containing nucleotide triphosphate hydrolases"/>
    <property type="match status" value="1"/>
</dbReference>
<dbReference type="PROSITE" id="PS50893">
    <property type="entry name" value="ABC_TRANSPORTER_2"/>
    <property type="match status" value="1"/>
</dbReference>
<evidence type="ECO:0000256" key="7">
    <source>
        <dbReference type="ARBA" id="ARBA00022989"/>
    </source>
</evidence>
<dbReference type="GO" id="GO:0140359">
    <property type="term" value="F:ABC-type transporter activity"/>
    <property type="evidence" value="ECO:0007669"/>
    <property type="project" value="InterPro"/>
</dbReference>
<dbReference type="InterPro" id="IPR022515">
    <property type="entry name" value="NHPM_micro_ABC2"/>
</dbReference>
<evidence type="ECO:0000256" key="3">
    <source>
        <dbReference type="ARBA" id="ARBA00022475"/>
    </source>
</evidence>
<evidence type="ECO:0000256" key="1">
    <source>
        <dbReference type="ARBA" id="ARBA00004651"/>
    </source>
</evidence>
<dbReference type="PANTHER" id="PTHR24221:SF654">
    <property type="entry name" value="ATP-BINDING CASSETTE SUB-FAMILY B MEMBER 6"/>
    <property type="match status" value="1"/>
</dbReference>
<keyword evidence="6" id="KW-0067">ATP-binding</keyword>
<feature type="domain" description="ABC transmembrane type-1" evidence="11">
    <location>
        <begin position="492"/>
        <end position="774"/>
    </location>
</feature>
<comment type="caution">
    <text evidence="12">The sequence shown here is derived from an EMBL/GenBank/DDBJ whole genome shotgun (WGS) entry which is preliminary data.</text>
</comment>
<keyword evidence="5" id="KW-0547">Nucleotide-binding</keyword>
<dbReference type="InterPro" id="IPR003593">
    <property type="entry name" value="AAA+_ATPase"/>
</dbReference>
<organism evidence="12 13">
    <name type="scientific">candidate division KSB3 bacterium</name>
    <dbReference type="NCBI Taxonomy" id="2044937"/>
    <lineage>
        <taxon>Bacteria</taxon>
        <taxon>candidate division KSB3</taxon>
    </lineage>
</organism>
<dbReference type="GO" id="GO:0005886">
    <property type="term" value="C:plasma membrane"/>
    <property type="evidence" value="ECO:0007669"/>
    <property type="project" value="UniProtKB-SubCell"/>
</dbReference>
<feature type="transmembrane region" description="Helical" evidence="9">
    <location>
        <begin position="599"/>
        <end position="620"/>
    </location>
</feature>
<name>A0A9D5JYK7_9BACT</name>
<dbReference type="PROSITE" id="PS00211">
    <property type="entry name" value="ABC_TRANSPORTER_1"/>
    <property type="match status" value="1"/>
</dbReference>